<evidence type="ECO:0008006" key="4">
    <source>
        <dbReference type="Google" id="ProtNLM"/>
    </source>
</evidence>
<dbReference type="PANTHER" id="PTHR34387">
    <property type="entry name" value="SLR1258 PROTEIN"/>
    <property type="match status" value="1"/>
</dbReference>
<evidence type="ECO:0000256" key="1">
    <source>
        <dbReference type="SAM" id="SignalP"/>
    </source>
</evidence>
<dbReference type="PANTHER" id="PTHR34387:SF1">
    <property type="entry name" value="PERIPLASMIC IMMUNOGENIC PROTEIN"/>
    <property type="match status" value="1"/>
</dbReference>
<feature type="signal peptide" evidence="1">
    <location>
        <begin position="1"/>
        <end position="20"/>
    </location>
</feature>
<reference evidence="2 3" key="1">
    <citation type="submission" date="2017-06" db="EMBL/GenBank/DDBJ databases">
        <title>Novel microbial phyla capable of carbon fixation and sulfur reduction in deep-sea sediments.</title>
        <authorList>
            <person name="Huang J."/>
            <person name="Baker B."/>
            <person name="Wang Y."/>
        </authorList>
    </citation>
    <scope>NUCLEOTIDE SEQUENCE [LARGE SCALE GENOMIC DNA]</scope>
    <source>
        <strain evidence="2">B3_TA06</strain>
    </source>
</reference>
<feature type="chain" id="PRO_5021907918" description="SIMPL domain-containing protein" evidence="1">
    <location>
        <begin position="21"/>
        <end position="233"/>
    </location>
</feature>
<keyword evidence="1" id="KW-0732">Signal</keyword>
<dbReference type="InterPro" id="IPR052022">
    <property type="entry name" value="26kDa_periplasmic_antigen"/>
</dbReference>
<proteinExistence type="predicted"/>
<accession>A0A532V7H3</accession>
<sequence length="233" mass="25375">MRKTLLAAAAVFLAVASVRAAEEERRTLTVTGTAEISVAPDICYMSFSVQTRHKSAADAYRQNNELMNKVNAAIKAAGIAAKDMQTTNFTISPEYHYERATNKRIFDGYLVSHTLNVKVRELAKVPDVLDAAVNAGANQVLGITFTVENPKRYASEARVDAIKAARTKASQIASLTDVKLGKPISISESEPGRRILYPQAAMMRNGGALDEGVTLEPGEIKLTHTVYITYEIN</sequence>
<evidence type="ECO:0000313" key="2">
    <source>
        <dbReference type="EMBL" id="TKJ43154.1"/>
    </source>
</evidence>
<protein>
    <recommendedName>
        <fullName evidence="4">SIMPL domain-containing protein</fullName>
    </recommendedName>
</protein>
<dbReference type="GO" id="GO:0006974">
    <property type="term" value="P:DNA damage response"/>
    <property type="evidence" value="ECO:0007669"/>
    <property type="project" value="TreeGrafter"/>
</dbReference>
<dbReference type="Proteomes" id="UP000317778">
    <property type="component" value="Unassembled WGS sequence"/>
</dbReference>
<dbReference type="EMBL" id="NJBO01000006">
    <property type="protein sequence ID" value="TKJ43154.1"/>
    <property type="molecule type" value="Genomic_DNA"/>
</dbReference>
<comment type="caution">
    <text evidence="2">The sequence shown here is derived from an EMBL/GenBank/DDBJ whole genome shotgun (WGS) entry which is preliminary data.</text>
</comment>
<name>A0A532V7H3_UNCT6</name>
<dbReference type="InterPro" id="IPR007497">
    <property type="entry name" value="SIMPL/DUF541"/>
</dbReference>
<dbReference type="Gene3D" id="3.30.70.2970">
    <property type="entry name" value="Protein of unknown function (DUF541), domain 2"/>
    <property type="match status" value="1"/>
</dbReference>
<dbReference type="AlphaFoldDB" id="A0A532V7H3"/>
<evidence type="ECO:0000313" key="3">
    <source>
        <dbReference type="Proteomes" id="UP000317778"/>
    </source>
</evidence>
<organism evidence="2 3">
    <name type="scientific">candidate division TA06 bacterium B3_TA06</name>
    <dbReference type="NCBI Taxonomy" id="2012487"/>
    <lineage>
        <taxon>Bacteria</taxon>
        <taxon>Bacteria division TA06</taxon>
    </lineage>
</organism>
<gene>
    <name evidence="2" type="ORF">CEE36_05230</name>
</gene>
<dbReference type="Gene3D" id="3.30.110.170">
    <property type="entry name" value="Protein of unknown function (DUF541), domain 1"/>
    <property type="match status" value="1"/>
</dbReference>
<dbReference type="Pfam" id="PF04402">
    <property type="entry name" value="SIMPL"/>
    <property type="match status" value="1"/>
</dbReference>